<dbReference type="CDD" id="cd00022">
    <property type="entry name" value="BIR"/>
    <property type="match status" value="2"/>
</dbReference>
<feature type="compositionally biased region" description="Polar residues" evidence="3">
    <location>
        <begin position="382"/>
        <end position="396"/>
    </location>
</feature>
<gene>
    <name evidence="4" type="ORF">B0T14DRAFT_456980</name>
</gene>
<reference evidence="4" key="1">
    <citation type="submission" date="2023-06" db="EMBL/GenBank/DDBJ databases">
        <title>Genome-scale phylogeny and comparative genomics of the fungal order Sordariales.</title>
        <authorList>
            <consortium name="Lawrence Berkeley National Laboratory"/>
            <person name="Hensen N."/>
            <person name="Bonometti L."/>
            <person name="Westerberg I."/>
            <person name="Brannstrom I.O."/>
            <person name="Guillou S."/>
            <person name="Cros-Aarteil S."/>
            <person name="Calhoun S."/>
            <person name="Haridas S."/>
            <person name="Kuo A."/>
            <person name="Mondo S."/>
            <person name="Pangilinan J."/>
            <person name="Riley R."/>
            <person name="Labutti K."/>
            <person name="Andreopoulos B."/>
            <person name="Lipzen A."/>
            <person name="Chen C."/>
            <person name="Yanf M."/>
            <person name="Daum C."/>
            <person name="Ng V."/>
            <person name="Clum A."/>
            <person name="Steindorff A."/>
            <person name="Ohm R."/>
            <person name="Martin F."/>
            <person name="Silar P."/>
            <person name="Natvig D."/>
            <person name="Lalanne C."/>
            <person name="Gautier V."/>
            <person name="Ament-Velasquez S.L."/>
            <person name="Kruys A."/>
            <person name="Hutchinson M.I."/>
            <person name="Powell A.J."/>
            <person name="Barry K."/>
            <person name="Miller A.N."/>
            <person name="Grigoriev I.V."/>
            <person name="Debuchy R."/>
            <person name="Gladieux P."/>
            <person name="Thoren M.H."/>
            <person name="Johannesson H."/>
        </authorList>
    </citation>
    <scope>NUCLEOTIDE SEQUENCE</scope>
    <source>
        <strain evidence="4">CBS 606.72</strain>
    </source>
</reference>
<sequence length="873" mass="93792">MALTSPEDRYYVYENRLASFQGAQPVTKRRASNASSRAPKALHWPHRSLSPVDLARAGFFFEPFPGSPDNVVCFLCDKSLDGWEEDDKPLEEHLKHSPTCGWAIMAAIEVDLGDFGKVHPLDPAMIEARKETFGGKWPYESKKGFKCKTKQLAEAGWKYTPTLESDDMATCAYCHLALDGWEAGDKPIEEHQKRSPDCAFFELIGQYPPPKKASRAKAARVSKASRLSIQSVATVATAVSDRHSIADITANHDDSIMTTASAMTQGGKKATKGKKAAATKTRKTRAKKEEAVEVLEDAPEPVQEPPPKPARGRKRASDAVEDSAATNADAPPPKKRAARVRANTVDQAAAPAVSQDTEMADAVPAKPPTKKGRASAAKPRKVSQSSLRSQASTASLRANIKDDAEIDRQLQADLESQLTDTEDLAADSDSERRQAPPPPKGRPKKAAASKKNTQSQKEQQSEAYAMLDPTPLEPNEAEVEADFRALEAEVASQEPPPAEELMLPKKGRKAGGTRKVSKQTKKVKEPVPSSDPVDELMEDAEPAAITAPAPEPTRAPAPAPAPKLITVASTKVTADPSRQSGARSAVEEAQDPDASTATVQPEKRGRGRPPKRKTSSQGTVAEPEPRRSSGTPVKIEVQIGSHRAGEHFPAPQETPGKISRKPVTAQSPLSRPSPVPVRTFAPSLATAANRGPTSIPRPARALPSLPPQSDDHSERPATPRANNAPSASAKQATLSPSQTPQSSDAENQPPSSKPAASAMPKRVVLAPVAATPMRGSPSKRNVVAGLQSTTPWTAVDLDMIFSPTEEKENGIAKLLRKGSELTSPEKRMTVEEWIYHNAGQAEQKLKHECEAMVSAFENEGSRALRVLEGLVVD</sequence>
<keyword evidence="5" id="KW-1185">Reference proteome</keyword>
<feature type="compositionally biased region" description="Basic residues" evidence="3">
    <location>
        <begin position="269"/>
        <end position="286"/>
    </location>
</feature>
<dbReference type="Pfam" id="PF00653">
    <property type="entry name" value="BIR"/>
    <property type="match status" value="2"/>
</dbReference>
<feature type="compositionally biased region" description="Polar residues" evidence="3">
    <location>
        <begin position="720"/>
        <end position="748"/>
    </location>
</feature>
<protein>
    <submittedName>
        <fullName evidence="4">Uncharacterized protein</fullName>
    </submittedName>
</protein>
<feature type="compositionally biased region" description="Polar residues" evidence="3">
    <location>
        <begin position="452"/>
        <end position="462"/>
    </location>
</feature>
<feature type="compositionally biased region" description="Basic and acidic residues" evidence="3">
    <location>
        <begin position="399"/>
        <end position="410"/>
    </location>
</feature>
<dbReference type="InterPro" id="IPR001370">
    <property type="entry name" value="BIR_rpt"/>
</dbReference>
<feature type="compositionally biased region" description="Pro residues" evidence="3">
    <location>
        <begin position="549"/>
        <end position="561"/>
    </location>
</feature>
<keyword evidence="1" id="KW-0479">Metal-binding</keyword>
<dbReference type="PANTHER" id="PTHR46771:SF5">
    <property type="entry name" value="DETERIN"/>
    <property type="match status" value="1"/>
</dbReference>
<dbReference type="GO" id="GO:0046872">
    <property type="term" value="F:metal ion binding"/>
    <property type="evidence" value="ECO:0007669"/>
    <property type="project" value="UniProtKB-KW"/>
</dbReference>
<feature type="compositionally biased region" description="Low complexity" evidence="3">
    <location>
        <begin position="667"/>
        <end position="678"/>
    </location>
</feature>
<feature type="compositionally biased region" description="Basic residues" evidence="3">
    <location>
        <begin position="605"/>
        <end position="614"/>
    </location>
</feature>
<feature type="compositionally biased region" description="Basic residues" evidence="3">
    <location>
        <begin position="505"/>
        <end position="521"/>
    </location>
</feature>
<name>A0AA40C0L7_9PEZI</name>
<comment type="caution">
    <text evidence="4">The sequence shown here is derived from an EMBL/GenBank/DDBJ whole genome shotgun (WGS) entry which is preliminary data.</text>
</comment>
<dbReference type="InterPro" id="IPR051190">
    <property type="entry name" value="Baculoviral_IAP"/>
</dbReference>
<feature type="compositionally biased region" description="Polar residues" evidence="3">
    <location>
        <begin position="567"/>
        <end position="582"/>
    </location>
</feature>
<dbReference type="SMART" id="SM00238">
    <property type="entry name" value="BIR"/>
    <property type="match status" value="2"/>
</dbReference>
<feature type="compositionally biased region" description="Acidic residues" evidence="3">
    <location>
        <begin position="532"/>
        <end position="541"/>
    </location>
</feature>
<evidence type="ECO:0000256" key="1">
    <source>
        <dbReference type="ARBA" id="ARBA00022723"/>
    </source>
</evidence>
<feature type="compositionally biased region" description="Low complexity" evidence="3">
    <location>
        <begin position="749"/>
        <end position="758"/>
    </location>
</feature>
<dbReference type="EMBL" id="JAULSU010000004">
    <property type="protein sequence ID" value="KAK0620198.1"/>
    <property type="molecule type" value="Genomic_DNA"/>
</dbReference>
<feature type="region of interest" description="Disordered" evidence="3">
    <location>
        <begin position="262"/>
        <end position="761"/>
    </location>
</feature>
<accession>A0AA40C0L7</accession>
<dbReference type="PANTHER" id="PTHR46771">
    <property type="entry name" value="DETERIN"/>
    <property type="match status" value="1"/>
</dbReference>
<evidence type="ECO:0000256" key="2">
    <source>
        <dbReference type="ARBA" id="ARBA00022833"/>
    </source>
</evidence>
<evidence type="ECO:0000256" key="3">
    <source>
        <dbReference type="SAM" id="MobiDB-lite"/>
    </source>
</evidence>
<evidence type="ECO:0000313" key="5">
    <source>
        <dbReference type="Proteomes" id="UP001175000"/>
    </source>
</evidence>
<feature type="compositionally biased region" description="Basic residues" evidence="3">
    <location>
        <begin position="368"/>
        <end position="381"/>
    </location>
</feature>
<dbReference type="PROSITE" id="PS50143">
    <property type="entry name" value="BIR_REPEAT_2"/>
    <property type="match status" value="2"/>
</dbReference>
<dbReference type="Gene3D" id="1.10.1170.10">
    <property type="entry name" value="Inhibitor Of Apoptosis Protein (2mihbC-IAP-1), Chain A"/>
    <property type="match status" value="2"/>
</dbReference>
<evidence type="ECO:0000313" key="4">
    <source>
        <dbReference type="EMBL" id="KAK0620198.1"/>
    </source>
</evidence>
<organism evidence="4 5">
    <name type="scientific">Immersiella caudata</name>
    <dbReference type="NCBI Taxonomy" id="314043"/>
    <lineage>
        <taxon>Eukaryota</taxon>
        <taxon>Fungi</taxon>
        <taxon>Dikarya</taxon>
        <taxon>Ascomycota</taxon>
        <taxon>Pezizomycotina</taxon>
        <taxon>Sordariomycetes</taxon>
        <taxon>Sordariomycetidae</taxon>
        <taxon>Sordariales</taxon>
        <taxon>Lasiosphaeriaceae</taxon>
        <taxon>Immersiella</taxon>
    </lineage>
</organism>
<dbReference type="SUPFAM" id="SSF57924">
    <property type="entry name" value="Inhibitor of apoptosis (IAP) repeat"/>
    <property type="match status" value="2"/>
</dbReference>
<dbReference type="Proteomes" id="UP001175000">
    <property type="component" value="Unassembled WGS sequence"/>
</dbReference>
<keyword evidence="2" id="KW-0862">Zinc</keyword>
<dbReference type="AlphaFoldDB" id="A0AA40C0L7"/>
<proteinExistence type="predicted"/>